<dbReference type="InterPro" id="IPR024402">
    <property type="entry name" value="DUF2726"/>
</dbReference>
<comment type="caution">
    <text evidence="3">The sequence shown here is derived from an EMBL/GenBank/DDBJ whole genome shotgun (WGS) entry which is preliminary data.</text>
</comment>
<sequence length="204" mass="23986">MNNSIVIISSIIIFILVLIFSPKTHRTKRITKYRRGEPVFYYQEDNKSSFQNERIKQILNTNFKSRQLMNKAEYKVFCALEKLLLEKHREQNYRLFVQVGLGGLIDPPKKLDDCTKEEKDAFWAINHLRADFLIIDRFGKPVLVIEYQGSGHRVENSSDRDTRKRYACQKVGVDLIEVFEHSKEFECEKISLLLNAHYAKIANK</sequence>
<gene>
    <name evidence="3" type="ORF">SAMEA1410922_00313</name>
</gene>
<feature type="transmembrane region" description="Helical" evidence="1">
    <location>
        <begin position="6"/>
        <end position="25"/>
    </location>
</feature>
<proteinExistence type="predicted"/>
<dbReference type="Proteomes" id="UP000308167">
    <property type="component" value="Unassembled WGS sequence"/>
</dbReference>
<dbReference type="Gene3D" id="3.40.960.10">
    <property type="entry name" value="VSR Endonuclease"/>
    <property type="match status" value="1"/>
</dbReference>
<keyword evidence="4" id="KW-1185">Reference proteome</keyword>
<evidence type="ECO:0000256" key="1">
    <source>
        <dbReference type="SAM" id="Phobius"/>
    </source>
</evidence>
<dbReference type="RefSeq" id="WP_135709183.1">
    <property type="nucleotide sequence ID" value="NZ_CABFKI010000002.1"/>
</dbReference>
<keyword evidence="1" id="KW-1133">Transmembrane helix</keyword>
<feature type="domain" description="DUF2726" evidence="2">
    <location>
        <begin position="66"/>
        <end position="182"/>
    </location>
</feature>
<dbReference type="Pfam" id="PF10881">
    <property type="entry name" value="DUF2726"/>
    <property type="match status" value="1"/>
</dbReference>
<dbReference type="GeneID" id="86154719"/>
<evidence type="ECO:0000313" key="4">
    <source>
        <dbReference type="Proteomes" id="UP000308167"/>
    </source>
</evidence>
<name>A0ABY6THB7_9PAST</name>
<protein>
    <submittedName>
        <fullName evidence="3">Protein of uncharacterized function (DUF2726)</fullName>
    </submittedName>
</protein>
<keyword evidence="1" id="KW-0472">Membrane</keyword>
<keyword evidence="1" id="KW-0812">Transmembrane</keyword>
<organism evidence="3 4">
    <name type="scientific">Actinobacillus porcinus</name>
    <dbReference type="NCBI Taxonomy" id="51048"/>
    <lineage>
        <taxon>Bacteria</taxon>
        <taxon>Pseudomonadati</taxon>
        <taxon>Pseudomonadota</taxon>
        <taxon>Gammaproteobacteria</taxon>
        <taxon>Pasteurellales</taxon>
        <taxon>Pasteurellaceae</taxon>
        <taxon>Actinobacillus</taxon>
    </lineage>
</organism>
<evidence type="ECO:0000259" key="2">
    <source>
        <dbReference type="Pfam" id="PF10881"/>
    </source>
</evidence>
<dbReference type="EMBL" id="CABFKI010000002">
    <property type="protein sequence ID" value="VTU06318.1"/>
    <property type="molecule type" value="Genomic_DNA"/>
</dbReference>
<evidence type="ECO:0000313" key="3">
    <source>
        <dbReference type="EMBL" id="VTU06318.1"/>
    </source>
</evidence>
<reference evidence="3 4" key="1">
    <citation type="submission" date="2019-05" db="EMBL/GenBank/DDBJ databases">
        <authorList>
            <consortium name="Pathogen Informatics"/>
        </authorList>
    </citation>
    <scope>NUCLEOTIDE SEQUENCE [LARGE SCALE GENOMIC DNA]</scope>
    <source>
        <strain evidence="3 4">NM319</strain>
    </source>
</reference>
<accession>A0ABY6THB7</accession>